<proteinExistence type="predicted"/>
<evidence type="ECO:0000256" key="2">
    <source>
        <dbReference type="ARBA" id="ARBA00022525"/>
    </source>
</evidence>
<evidence type="ECO:0000256" key="3">
    <source>
        <dbReference type="ARBA" id="ARBA00022729"/>
    </source>
</evidence>
<evidence type="ECO:0000256" key="4">
    <source>
        <dbReference type="SAM" id="MobiDB-lite"/>
    </source>
</evidence>
<name>A0A6A2Y715_HIBSY</name>
<dbReference type="AlphaFoldDB" id="A0A6A2Y715"/>
<comment type="subcellular location">
    <subcellularLocation>
        <location evidence="1">Secreted</location>
        <location evidence="1">Extracellular space</location>
    </subcellularLocation>
</comment>
<feature type="region of interest" description="Disordered" evidence="4">
    <location>
        <begin position="18"/>
        <end position="74"/>
    </location>
</feature>
<keyword evidence="6" id="KW-1185">Reference proteome</keyword>
<reference evidence="5" key="1">
    <citation type="submission" date="2019-09" db="EMBL/GenBank/DDBJ databases">
        <title>Draft genome information of white flower Hibiscus syriacus.</title>
        <authorList>
            <person name="Kim Y.-M."/>
        </authorList>
    </citation>
    <scope>NUCLEOTIDE SEQUENCE [LARGE SCALE GENOMIC DNA]</scope>
    <source>
        <strain evidence="5">YM2019G1</strain>
    </source>
</reference>
<keyword evidence="2" id="KW-0964">Secreted</keyword>
<comment type="caution">
    <text evidence="5">The sequence shown here is derived from an EMBL/GenBank/DDBJ whole genome shotgun (WGS) entry which is preliminary data.</text>
</comment>
<dbReference type="PANTHER" id="PTHR33599">
    <property type="entry name" value="PROTEIN IDA-LIKE 5"/>
    <property type="match status" value="1"/>
</dbReference>
<gene>
    <name evidence="5" type="ORF">F3Y22_tig00112496pilonHSYRG00019</name>
</gene>
<evidence type="ECO:0000313" key="5">
    <source>
        <dbReference type="EMBL" id="KAE8666577.1"/>
    </source>
</evidence>
<evidence type="ECO:0000256" key="1">
    <source>
        <dbReference type="ARBA" id="ARBA00004239"/>
    </source>
</evidence>
<dbReference type="EMBL" id="VEPZ02001595">
    <property type="protein sequence ID" value="KAE8666577.1"/>
    <property type="molecule type" value="Genomic_DNA"/>
</dbReference>
<dbReference type="GO" id="GO:0005576">
    <property type="term" value="C:extracellular region"/>
    <property type="evidence" value="ECO:0007669"/>
    <property type="project" value="UniProtKB-SubCell"/>
</dbReference>
<protein>
    <submittedName>
        <fullName evidence="5">Protein IDA-LIKE 3</fullName>
    </submittedName>
</protein>
<accession>A0A6A2Y715</accession>
<keyword evidence="3" id="KW-0732">Signal</keyword>
<feature type="compositionally biased region" description="Polar residues" evidence="4">
    <location>
        <begin position="19"/>
        <end position="31"/>
    </location>
</feature>
<organism evidence="5 6">
    <name type="scientific">Hibiscus syriacus</name>
    <name type="common">Rose of Sharon</name>
    <dbReference type="NCBI Taxonomy" id="106335"/>
    <lineage>
        <taxon>Eukaryota</taxon>
        <taxon>Viridiplantae</taxon>
        <taxon>Streptophyta</taxon>
        <taxon>Embryophyta</taxon>
        <taxon>Tracheophyta</taxon>
        <taxon>Spermatophyta</taxon>
        <taxon>Magnoliopsida</taxon>
        <taxon>eudicotyledons</taxon>
        <taxon>Gunneridae</taxon>
        <taxon>Pentapetalae</taxon>
        <taxon>rosids</taxon>
        <taxon>malvids</taxon>
        <taxon>Malvales</taxon>
        <taxon>Malvaceae</taxon>
        <taxon>Malvoideae</taxon>
        <taxon>Hibiscus</taxon>
    </lineage>
</organism>
<sequence length="74" mass="8206">MGSRKPLVLMFLLRESAHDGSSSRVFNMNPESSHRDSQRPRSFFGALPKTIPIPPSAPSRNHNEIGLQSSTTFP</sequence>
<evidence type="ECO:0000313" key="6">
    <source>
        <dbReference type="Proteomes" id="UP000436088"/>
    </source>
</evidence>
<dbReference type="GO" id="GO:0010227">
    <property type="term" value="P:floral organ abscission"/>
    <property type="evidence" value="ECO:0007669"/>
    <property type="project" value="InterPro"/>
</dbReference>
<dbReference type="InterPro" id="IPR039639">
    <property type="entry name" value="IDA-like"/>
</dbReference>
<dbReference type="PANTHER" id="PTHR33599:SF11">
    <property type="entry name" value="PROTEIN IDA-LIKE 5"/>
    <property type="match status" value="1"/>
</dbReference>
<dbReference type="Proteomes" id="UP000436088">
    <property type="component" value="Unassembled WGS sequence"/>
</dbReference>